<proteinExistence type="predicted"/>
<keyword evidence="2" id="KW-1185">Reference proteome</keyword>
<sequence>MAPWLELPYSMKQVTPEEDKIIRKCLMGYTRPFVKCGESGYLMPGAFKKHAEGIYNMGVRPDDVWVITFPRSGTTWIQEMVWLAENDLDYITAKETPLYKRFPMLETTCILPEVSFELIKINFFGLGNFQGLNEAVREASWKTIEKAPSPRFIKTHLPLSMLPPNLLSTAKVIYVARDPRDVAVSYYYLHKMTTKKLLRANFTHFWEAFRRDLLPWTPIIAHANEAYTKRHHPNLHFVYYEDMKKDLAKEVANVCNFLGKDYSDVQIKKLAEHLTFDNLRKNKNVNNSTGKDEGIQFIRKGEAGGWRAHFDEKMQLQAEEFLIERLRGLELRYPSFPLYEITRL</sequence>
<accession>A0ACC2QXZ5</accession>
<dbReference type="EMBL" id="CM056785">
    <property type="protein sequence ID" value="KAJ8728380.1"/>
    <property type="molecule type" value="Genomic_DNA"/>
</dbReference>
<dbReference type="Proteomes" id="UP001231649">
    <property type="component" value="Chromosome 9"/>
</dbReference>
<name>A0ACC2QXZ5_9NEOP</name>
<comment type="caution">
    <text evidence="1">The sequence shown here is derived from an EMBL/GenBank/DDBJ whole genome shotgun (WGS) entry which is preliminary data.</text>
</comment>
<evidence type="ECO:0000313" key="2">
    <source>
        <dbReference type="Proteomes" id="UP001231649"/>
    </source>
</evidence>
<reference evidence="1" key="1">
    <citation type="submission" date="2023-03" db="EMBL/GenBank/DDBJ databases">
        <title>Chromosome-level genomes of two armyworms, Mythimna separata and Mythimna loreyi, provide insights into the biosynthesis and reception of sex pheromones.</title>
        <authorList>
            <person name="Zhao H."/>
        </authorList>
    </citation>
    <scope>NUCLEOTIDE SEQUENCE</scope>
    <source>
        <strain evidence="1">BeijingLab</strain>
    </source>
</reference>
<evidence type="ECO:0000313" key="1">
    <source>
        <dbReference type="EMBL" id="KAJ8728380.1"/>
    </source>
</evidence>
<gene>
    <name evidence="1" type="ORF">PYW08_016765</name>
</gene>
<organism evidence="1 2">
    <name type="scientific">Mythimna loreyi</name>
    <dbReference type="NCBI Taxonomy" id="667449"/>
    <lineage>
        <taxon>Eukaryota</taxon>
        <taxon>Metazoa</taxon>
        <taxon>Ecdysozoa</taxon>
        <taxon>Arthropoda</taxon>
        <taxon>Hexapoda</taxon>
        <taxon>Insecta</taxon>
        <taxon>Pterygota</taxon>
        <taxon>Neoptera</taxon>
        <taxon>Endopterygota</taxon>
        <taxon>Lepidoptera</taxon>
        <taxon>Glossata</taxon>
        <taxon>Ditrysia</taxon>
        <taxon>Noctuoidea</taxon>
        <taxon>Noctuidae</taxon>
        <taxon>Noctuinae</taxon>
        <taxon>Hadenini</taxon>
        <taxon>Mythimna</taxon>
    </lineage>
</organism>
<protein>
    <submittedName>
        <fullName evidence="1">Uncharacterized protein</fullName>
    </submittedName>
</protein>